<evidence type="ECO:0000256" key="6">
    <source>
        <dbReference type="ARBA" id="ARBA00023326"/>
    </source>
</evidence>
<keyword evidence="6" id="KW-0624">Polysaccharide degradation</keyword>
<keyword evidence="8" id="KW-1133">Transmembrane helix</keyword>
<keyword evidence="3" id="KW-0136">Cellulose degradation</keyword>
<keyword evidence="5 7" id="KW-0326">Glycosidase</keyword>
<dbReference type="InterPro" id="IPR017853">
    <property type="entry name" value="GH"/>
</dbReference>
<keyword evidence="2 7" id="KW-0378">Hydrolase</keyword>
<dbReference type="STRING" id="1202772.A0A1V9ZGN2"/>
<evidence type="ECO:0000256" key="3">
    <source>
        <dbReference type="ARBA" id="ARBA00023001"/>
    </source>
</evidence>
<dbReference type="SUPFAM" id="SSF51445">
    <property type="entry name" value="(Trans)glycosidases"/>
    <property type="match status" value="1"/>
</dbReference>
<evidence type="ECO:0000256" key="2">
    <source>
        <dbReference type="ARBA" id="ARBA00022801"/>
    </source>
</evidence>
<reference evidence="10 11" key="1">
    <citation type="journal article" date="2014" name="Genome Biol. Evol.">
        <title>The secreted proteins of Achlya hypogyna and Thraustotheca clavata identify the ancestral oomycete secretome and reveal gene acquisitions by horizontal gene transfer.</title>
        <authorList>
            <person name="Misner I."/>
            <person name="Blouin N."/>
            <person name="Leonard G."/>
            <person name="Richards T.A."/>
            <person name="Lane C.E."/>
        </authorList>
    </citation>
    <scope>NUCLEOTIDE SEQUENCE [LARGE SCALE GENOMIC DNA]</scope>
    <source>
        <strain evidence="10 11">ATCC 48635</strain>
    </source>
</reference>
<dbReference type="GO" id="GO:0004553">
    <property type="term" value="F:hydrolase activity, hydrolyzing O-glycosyl compounds"/>
    <property type="evidence" value="ECO:0007669"/>
    <property type="project" value="InterPro"/>
</dbReference>
<dbReference type="OrthoDB" id="442731at2759"/>
<feature type="domain" description="Glycoside hydrolase family 5" evidence="9">
    <location>
        <begin position="176"/>
        <end position="510"/>
    </location>
</feature>
<keyword evidence="8" id="KW-0812">Transmembrane</keyword>
<dbReference type="InterPro" id="IPR001547">
    <property type="entry name" value="Glyco_hydro_5"/>
</dbReference>
<dbReference type="Gene3D" id="3.20.20.80">
    <property type="entry name" value="Glycosidases"/>
    <property type="match status" value="1"/>
</dbReference>
<keyword evidence="11" id="KW-1185">Reference proteome</keyword>
<evidence type="ECO:0000256" key="5">
    <source>
        <dbReference type="ARBA" id="ARBA00023295"/>
    </source>
</evidence>
<dbReference type="PANTHER" id="PTHR35923">
    <property type="entry name" value="MAJOR EXTRACELLULAR ENDOGLUCANASE"/>
    <property type="match status" value="1"/>
</dbReference>
<dbReference type="PANTHER" id="PTHR35923:SF2">
    <property type="entry name" value="ENDOGLUCANASE"/>
    <property type="match status" value="1"/>
</dbReference>
<dbReference type="AlphaFoldDB" id="A0A1V9ZGN2"/>
<evidence type="ECO:0000256" key="8">
    <source>
        <dbReference type="SAM" id="Phobius"/>
    </source>
</evidence>
<gene>
    <name evidence="10" type="ORF">ACHHYP_12702</name>
</gene>
<protein>
    <submittedName>
        <fullName evidence="10">Cell 5A endo-1,4-betaglucanase</fullName>
    </submittedName>
</protein>
<keyword evidence="8" id="KW-0472">Membrane</keyword>
<dbReference type="Pfam" id="PF00150">
    <property type="entry name" value="Cellulase"/>
    <property type="match status" value="1"/>
</dbReference>
<evidence type="ECO:0000313" key="11">
    <source>
        <dbReference type="Proteomes" id="UP000243579"/>
    </source>
</evidence>
<dbReference type="Proteomes" id="UP000243579">
    <property type="component" value="Unassembled WGS sequence"/>
</dbReference>
<dbReference type="GO" id="GO:0030245">
    <property type="term" value="P:cellulose catabolic process"/>
    <property type="evidence" value="ECO:0007669"/>
    <property type="project" value="UniProtKB-KW"/>
</dbReference>
<proteinExistence type="inferred from homology"/>
<comment type="caution">
    <text evidence="10">The sequence shown here is derived from an EMBL/GenBank/DDBJ whole genome shotgun (WGS) entry which is preliminary data.</text>
</comment>
<feature type="transmembrane region" description="Helical" evidence="8">
    <location>
        <begin position="63"/>
        <end position="88"/>
    </location>
</feature>
<evidence type="ECO:0000256" key="4">
    <source>
        <dbReference type="ARBA" id="ARBA00023277"/>
    </source>
</evidence>
<evidence type="ECO:0000256" key="7">
    <source>
        <dbReference type="RuleBase" id="RU361153"/>
    </source>
</evidence>
<dbReference type="EMBL" id="JNBR01000122">
    <property type="protein sequence ID" value="OQR97154.1"/>
    <property type="molecule type" value="Genomic_DNA"/>
</dbReference>
<keyword evidence="4" id="KW-0119">Carbohydrate metabolism</keyword>
<accession>A0A1V9ZGN2</accession>
<evidence type="ECO:0000256" key="1">
    <source>
        <dbReference type="ARBA" id="ARBA00005641"/>
    </source>
</evidence>
<evidence type="ECO:0000313" key="10">
    <source>
        <dbReference type="EMBL" id="OQR97154.1"/>
    </source>
</evidence>
<evidence type="ECO:0000259" key="9">
    <source>
        <dbReference type="Pfam" id="PF00150"/>
    </source>
</evidence>
<name>A0A1V9ZGN2_ACHHY</name>
<sequence>MDPSTADYAAIATPRETYRDAIEYGTTDGDADQQRCSSSNRRHVLGTVPEHSRQGPLRFRGRLVIWPGIVLLAVLGVVAAALMTKYAIDARESMFVRRDNYEAARRQSRAIRWNETTNNETIRAPTSTKELVSPDGVVGNPTVYPPSGCVLPNYVSKNGKLFAEGPNGESIQMAIKGINWSGMETSLGIPFGLWTNEYNGTTVYEIALFLSRNKVNSIRLPLSVSSILADTPPLKSVVNQAQNRALDISTYMSTIASLTRSLAYRNISVLLDLHTLTPTVNGGWPWSPGTPYTQAAFLEAVDALTAALCEDTFWNIIGVDVKNEPYLATWGDGGSTDFRLMAAIIGNRVLKGCSNWLVFVEGISSAQTLTVDNSTFSFFDWWGGGLEGAGTAPVDLAKPHKLVYSPHYYTPAVYPQLYFLQSGTKAGNVIRDFVELDDTTLRRRVFATSQHMFGYLAGTQDAVIIAGEFGGLYAQDLHPKKTTQRVTQYMIDVLKQPGFAGGYLWALNPESAYQYNPSDTEVTAFEGLLRPNWLDVNGPLLQAMAAMDAIPHVQPFPCFPKKA</sequence>
<organism evidence="10 11">
    <name type="scientific">Achlya hypogyna</name>
    <name type="common">Oomycete</name>
    <name type="synonym">Protoachlya hypogyna</name>
    <dbReference type="NCBI Taxonomy" id="1202772"/>
    <lineage>
        <taxon>Eukaryota</taxon>
        <taxon>Sar</taxon>
        <taxon>Stramenopiles</taxon>
        <taxon>Oomycota</taxon>
        <taxon>Saprolegniomycetes</taxon>
        <taxon>Saprolegniales</taxon>
        <taxon>Achlyaceae</taxon>
        <taxon>Achlya</taxon>
    </lineage>
</organism>
<comment type="similarity">
    <text evidence="1 7">Belongs to the glycosyl hydrolase 5 (cellulase A) family.</text>
</comment>